<dbReference type="HAMAP" id="MF_00902">
    <property type="entry name" value="TatC"/>
    <property type="match status" value="1"/>
</dbReference>
<keyword evidence="5" id="KW-0653">Protein transport</keyword>
<feature type="transmembrane region" description="Helical" evidence="5">
    <location>
        <begin position="18"/>
        <end position="37"/>
    </location>
</feature>
<dbReference type="Proteomes" id="UP000184529">
    <property type="component" value="Unassembled WGS sequence"/>
</dbReference>
<keyword evidence="4 5" id="KW-0472">Membrane</keyword>
<keyword evidence="3 5" id="KW-1133">Transmembrane helix</keyword>
<evidence type="ECO:0000256" key="4">
    <source>
        <dbReference type="ARBA" id="ARBA00023136"/>
    </source>
</evidence>
<dbReference type="OrthoDB" id="9777044at2"/>
<evidence type="ECO:0000256" key="3">
    <source>
        <dbReference type="ARBA" id="ARBA00022989"/>
    </source>
</evidence>
<dbReference type="GO" id="GO:0009977">
    <property type="term" value="F:proton motive force dependent protein transmembrane transporter activity"/>
    <property type="evidence" value="ECO:0007669"/>
    <property type="project" value="TreeGrafter"/>
</dbReference>
<dbReference type="PANTHER" id="PTHR30371">
    <property type="entry name" value="SEC-INDEPENDENT PROTEIN TRANSLOCASE PROTEIN TATC"/>
    <property type="match status" value="1"/>
</dbReference>
<comment type="subunit">
    <text evidence="5">Forms a complex with TatA.</text>
</comment>
<keyword evidence="2 5" id="KW-0812">Transmembrane</keyword>
<feature type="transmembrane region" description="Helical" evidence="5">
    <location>
        <begin position="214"/>
        <end position="235"/>
    </location>
</feature>
<sequence length="252" mass="27984">MDGKTMSLAGHLGELRRVVIVSTIALIACAIIAFFTFGDQLLAFLTRPLKELGVPVIATRVGEAFITKIKVSLLAGFILAFPVMVWQVLGFILPALNRGERRLLLVLFPLSVTLFATGVAFAYFTVFPLTVRFLLILVTEGLQPMITVRDYLSFVLAFFIPFGLVFQLPLAVFVLTRMGLVTPRWLVKKRKYALLVNFILAAILTPGSDVISQLMMAMPMVLLYEAGVLVSYLVYRLSRSKMNKVSMVESNT</sequence>
<dbReference type="Pfam" id="PF00902">
    <property type="entry name" value="TatC"/>
    <property type="match status" value="1"/>
</dbReference>
<gene>
    <name evidence="5" type="primary">tatC</name>
    <name evidence="6" type="ORF">SAMN02745219_00260</name>
</gene>
<evidence type="ECO:0000313" key="6">
    <source>
        <dbReference type="EMBL" id="SHI42042.1"/>
    </source>
</evidence>
<dbReference type="AlphaFoldDB" id="A0A1M6B006"/>
<dbReference type="RefSeq" id="WP_072866970.1">
    <property type="nucleotide sequence ID" value="NZ_FQZM01000004.1"/>
</dbReference>
<organism evidence="6 7">
    <name type="scientific">Desulfofundulus thermosubterraneus DSM 16057</name>
    <dbReference type="NCBI Taxonomy" id="1121432"/>
    <lineage>
        <taxon>Bacteria</taxon>
        <taxon>Bacillati</taxon>
        <taxon>Bacillota</taxon>
        <taxon>Clostridia</taxon>
        <taxon>Eubacteriales</taxon>
        <taxon>Peptococcaceae</taxon>
        <taxon>Desulfofundulus</taxon>
    </lineage>
</organism>
<evidence type="ECO:0000256" key="5">
    <source>
        <dbReference type="HAMAP-Rule" id="MF_00902"/>
    </source>
</evidence>
<keyword evidence="7" id="KW-1185">Reference proteome</keyword>
<name>A0A1M6B006_9FIRM</name>
<comment type="function">
    <text evidence="5">Part of the twin-arginine translocation (Tat) system that transports large folded proteins containing a characteristic twin-arginine motif in their signal peptide across membranes.</text>
</comment>
<comment type="subcellular location">
    <subcellularLocation>
        <location evidence="5">Cell membrane</location>
        <topology evidence="5">Multi-pass membrane protein</topology>
    </subcellularLocation>
    <subcellularLocation>
        <location evidence="1">Membrane</location>
        <topology evidence="1">Multi-pass membrane protein</topology>
    </subcellularLocation>
</comment>
<accession>A0A1M6B006</accession>
<dbReference type="NCBIfam" id="TIGR00945">
    <property type="entry name" value="tatC"/>
    <property type="match status" value="1"/>
</dbReference>
<feature type="transmembrane region" description="Helical" evidence="5">
    <location>
        <begin position="73"/>
        <end position="96"/>
    </location>
</feature>
<dbReference type="GO" id="GO:0043953">
    <property type="term" value="P:protein transport by the Tat complex"/>
    <property type="evidence" value="ECO:0007669"/>
    <property type="project" value="UniProtKB-UniRule"/>
</dbReference>
<keyword evidence="5" id="KW-0811">Translocation</keyword>
<dbReference type="PROSITE" id="PS51257">
    <property type="entry name" value="PROKAR_LIPOPROTEIN"/>
    <property type="match status" value="1"/>
</dbReference>
<evidence type="ECO:0000256" key="1">
    <source>
        <dbReference type="ARBA" id="ARBA00004141"/>
    </source>
</evidence>
<evidence type="ECO:0000256" key="2">
    <source>
        <dbReference type="ARBA" id="ARBA00022692"/>
    </source>
</evidence>
<keyword evidence="5" id="KW-0813">Transport</keyword>
<feature type="transmembrane region" description="Helical" evidence="5">
    <location>
        <begin position="103"/>
        <end position="131"/>
    </location>
</feature>
<dbReference type="PANTHER" id="PTHR30371:SF0">
    <property type="entry name" value="SEC-INDEPENDENT PROTEIN TRANSLOCASE PROTEIN TATC, CHLOROPLASTIC-RELATED"/>
    <property type="match status" value="1"/>
</dbReference>
<dbReference type="PRINTS" id="PR01840">
    <property type="entry name" value="TATCFAMILY"/>
</dbReference>
<dbReference type="EMBL" id="FQZM01000004">
    <property type="protein sequence ID" value="SHI42042.1"/>
    <property type="molecule type" value="Genomic_DNA"/>
</dbReference>
<dbReference type="InterPro" id="IPR002033">
    <property type="entry name" value="TatC"/>
</dbReference>
<proteinExistence type="inferred from homology"/>
<keyword evidence="5" id="KW-1003">Cell membrane</keyword>
<feature type="transmembrane region" description="Helical" evidence="5">
    <location>
        <begin position="151"/>
        <end position="180"/>
    </location>
</feature>
<dbReference type="GO" id="GO:0033281">
    <property type="term" value="C:TAT protein transport complex"/>
    <property type="evidence" value="ECO:0007669"/>
    <property type="project" value="UniProtKB-UniRule"/>
</dbReference>
<feature type="transmembrane region" description="Helical" evidence="5">
    <location>
        <begin position="192"/>
        <end position="208"/>
    </location>
</feature>
<reference evidence="7" key="1">
    <citation type="submission" date="2016-11" db="EMBL/GenBank/DDBJ databases">
        <authorList>
            <person name="Varghese N."/>
            <person name="Submissions S."/>
        </authorList>
    </citation>
    <scope>NUCLEOTIDE SEQUENCE [LARGE SCALE GENOMIC DNA]</scope>
    <source>
        <strain evidence="7">DSM 16057</strain>
    </source>
</reference>
<protein>
    <recommendedName>
        <fullName evidence="5">Sec-independent protein translocase protein TatC</fullName>
    </recommendedName>
</protein>
<comment type="similarity">
    <text evidence="5">Belongs to the TatC family.</text>
</comment>
<dbReference type="GO" id="GO:0065002">
    <property type="term" value="P:intracellular protein transmembrane transport"/>
    <property type="evidence" value="ECO:0007669"/>
    <property type="project" value="TreeGrafter"/>
</dbReference>
<dbReference type="STRING" id="1121432.SAMN02745219_00260"/>
<evidence type="ECO:0000313" key="7">
    <source>
        <dbReference type="Proteomes" id="UP000184529"/>
    </source>
</evidence>